<organism evidence="1 2">
    <name type="scientific">Shinella lacus</name>
    <dbReference type="NCBI Taxonomy" id="2654216"/>
    <lineage>
        <taxon>Bacteria</taxon>
        <taxon>Pseudomonadati</taxon>
        <taxon>Pseudomonadota</taxon>
        <taxon>Alphaproteobacteria</taxon>
        <taxon>Hyphomicrobiales</taxon>
        <taxon>Rhizobiaceae</taxon>
        <taxon>Shinella</taxon>
    </lineage>
</organism>
<gene>
    <name evidence="1" type="ORF">GB927_028705</name>
</gene>
<reference evidence="1" key="1">
    <citation type="submission" date="2021-07" db="EMBL/GenBank/DDBJ databases">
        <title>Shinella sp. nov., a novel member of the genus Shinella from water.</title>
        <authorList>
            <person name="Deng Y."/>
        </authorList>
    </citation>
    <scope>NUCLEOTIDE SEQUENCE</scope>
    <source>
        <strain evidence="1">CPCC 100929</strain>
    </source>
</reference>
<evidence type="ECO:0000313" key="1">
    <source>
        <dbReference type="EMBL" id="MCQ4634046.1"/>
    </source>
</evidence>
<dbReference type="EMBL" id="WHSB02000016">
    <property type="protein sequence ID" value="MCQ4634046.1"/>
    <property type="molecule type" value="Genomic_DNA"/>
</dbReference>
<dbReference type="Proteomes" id="UP000996601">
    <property type="component" value="Unassembled WGS sequence"/>
</dbReference>
<keyword evidence="2" id="KW-1185">Reference proteome</keyword>
<evidence type="ECO:0000313" key="2">
    <source>
        <dbReference type="Proteomes" id="UP000996601"/>
    </source>
</evidence>
<protein>
    <submittedName>
        <fullName evidence="1">Uncharacterized protein</fullName>
    </submittedName>
</protein>
<name>A0ABT1RGF7_9HYPH</name>
<accession>A0ABT1RGF7</accession>
<comment type="caution">
    <text evidence="1">The sequence shown here is derived from an EMBL/GenBank/DDBJ whole genome shotgun (WGS) entry which is preliminary data.</text>
</comment>
<proteinExistence type="predicted"/>
<sequence length="37" mass="4085">MSGARLVLMASLELEQRYARQTLATMSIRVGQSISLC</sequence>